<feature type="binding site" evidence="7">
    <location>
        <position position="94"/>
    </location>
    <ligand>
        <name>5-phospho-alpha-D-ribose 1-diphosphate</name>
        <dbReference type="ChEBI" id="CHEBI:58017"/>
        <note>ligand shared between dimeric partners</note>
    </ligand>
</feature>
<keyword evidence="5 7" id="KW-0460">Magnesium</keyword>
<keyword evidence="6 7" id="KW-0665">Pyrimidine biosynthesis</keyword>
<evidence type="ECO:0000313" key="9">
    <source>
        <dbReference type="EMBL" id="WDR02987.1"/>
    </source>
</evidence>
<comment type="subunit">
    <text evidence="7">Homodimer.</text>
</comment>
<protein>
    <recommendedName>
        <fullName evidence="2 7">Orotate phosphoribosyltransferase</fullName>
        <shortName evidence="7">OPRT</shortName>
        <shortName evidence="7">OPRTase</shortName>
        <ecNumber evidence="2 7">2.4.2.10</ecNumber>
    </recommendedName>
</protein>
<evidence type="ECO:0000256" key="4">
    <source>
        <dbReference type="ARBA" id="ARBA00022679"/>
    </source>
</evidence>
<evidence type="ECO:0000256" key="5">
    <source>
        <dbReference type="ARBA" id="ARBA00022842"/>
    </source>
</evidence>
<dbReference type="Gene3D" id="3.40.50.2020">
    <property type="match status" value="1"/>
</dbReference>
<name>A0ABY7YP67_9HYPH</name>
<keyword evidence="4 7" id="KW-0808">Transferase</keyword>
<dbReference type="Pfam" id="PF00156">
    <property type="entry name" value="Pribosyltran"/>
    <property type="match status" value="1"/>
</dbReference>
<evidence type="ECO:0000256" key="6">
    <source>
        <dbReference type="ARBA" id="ARBA00022975"/>
    </source>
</evidence>
<evidence type="ECO:0000256" key="2">
    <source>
        <dbReference type="ARBA" id="ARBA00011971"/>
    </source>
</evidence>
<dbReference type="InterPro" id="IPR006273">
    <property type="entry name" value="Orotate_PRibTrfase_bac"/>
</dbReference>
<evidence type="ECO:0000256" key="7">
    <source>
        <dbReference type="HAMAP-Rule" id="MF_01208"/>
    </source>
</evidence>
<dbReference type="CDD" id="cd06223">
    <property type="entry name" value="PRTases_typeI"/>
    <property type="match status" value="1"/>
</dbReference>
<dbReference type="SUPFAM" id="SSF53271">
    <property type="entry name" value="PRTase-like"/>
    <property type="match status" value="1"/>
</dbReference>
<comment type="function">
    <text evidence="7">Catalyzes the transfer of a ribosyl phosphate group from 5-phosphoribose 1-diphosphate to orotate, leading to the formation of orotidine monophosphate (OMP).</text>
</comment>
<reference evidence="9 10" key="1">
    <citation type="submission" date="2023-02" db="EMBL/GenBank/DDBJ databases">
        <title>Devosia algicola sp. nov., isolated from the phycosphere of marine algae.</title>
        <authorList>
            <person name="Kim J.M."/>
            <person name="Lee J.K."/>
            <person name="Choi B.J."/>
            <person name="Bayburt H."/>
            <person name="Jeon C.O."/>
        </authorList>
    </citation>
    <scope>NUCLEOTIDE SEQUENCE [LARGE SCALE GENOMIC DNA]</scope>
    <source>
        <strain evidence="9 10">G20-9</strain>
    </source>
</reference>
<feature type="binding site" evidence="7">
    <location>
        <position position="149"/>
    </location>
    <ligand>
        <name>orotate</name>
        <dbReference type="ChEBI" id="CHEBI:30839"/>
    </ligand>
</feature>
<sequence length="198" mass="21078">MTKDEVLAVFRSCDAILEGHFILSSGLRSATFLQKTLVFRQPDKTEILCKALAEKIRAAGYNDITQVVSPAVGGIIPGYETARHLGLPAIYTERVDGKFELRRNFSVAPGEKVIVVEDIVSTGLSICECIDTIKALGADVVAAACIIDRSQGKADIGVPLVSLIEYEVKAYSPDDLPPELAAIPPVKPGSRGIQGVGA</sequence>
<gene>
    <name evidence="7 9" type="primary">pyrE</name>
    <name evidence="9" type="ORF">PSQ19_01855</name>
</gene>
<dbReference type="InterPro" id="IPR029057">
    <property type="entry name" value="PRTase-like"/>
</dbReference>
<dbReference type="RefSeq" id="WP_282219389.1">
    <property type="nucleotide sequence ID" value="NZ_CP118246.1"/>
</dbReference>
<comment type="caution">
    <text evidence="7">Lacks conserved residue(s) required for the propagation of feature annotation.</text>
</comment>
<keyword evidence="3 7" id="KW-0328">Glycosyltransferase</keyword>
<dbReference type="PANTHER" id="PTHR19278">
    <property type="entry name" value="OROTATE PHOSPHORIBOSYLTRANSFERASE"/>
    <property type="match status" value="1"/>
</dbReference>
<dbReference type="InterPro" id="IPR023031">
    <property type="entry name" value="OPRT"/>
</dbReference>
<evidence type="ECO:0000256" key="1">
    <source>
        <dbReference type="ARBA" id="ARBA00004889"/>
    </source>
</evidence>
<feature type="binding site" description="in other chain" evidence="7">
    <location>
        <begin position="117"/>
        <end position="125"/>
    </location>
    <ligand>
        <name>5-phospho-alpha-D-ribose 1-diphosphate</name>
        <dbReference type="ChEBI" id="CHEBI:58017"/>
        <note>ligand shared between dimeric partners</note>
    </ligand>
</feature>
<feature type="domain" description="Phosphoribosyltransferase" evidence="8">
    <location>
        <begin position="46"/>
        <end position="156"/>
    </location>
</feature>
<accession>A0ABY7YP67</accession>
<comment type="catalytic activity">
    <reaction evidence="7">
        <text>orotidine 5'-phosphate + diphosphate = orotate + 5-phospho-alpha-D-ribose 1-diphosphate</text>
        <dbReference type="Rhea" id="RHEA:10380"/>
        <dbReference type="ChEBI" id="CHEBI:30839"/>
        <dbReference type="ChEBI" id="CHEBI:33019"/>
        <dbReference type="ChEBI" id="CHEBI:57538"/>
        <dbReference type="ChEBI" id="CHEBI:58017"/>
        <dbReference type="EC" id="2.4.2.10"/>
    </reaction>
</comment>
<dbReference type="GO" id="GO:0004588">
    <property type="term" value="F:orotate phosphoribosyltransferase activity"/>
    <property type="evidence" value="ECO:0007669"/>
    <property type="project" value="UniProtKB-EC"/>
</dbReference>
<comment type="pathway">
    <text evidence="1 7">Pyrimidine metabolism; UMP biosynthesis via de novo pathway; UMP from orotate: step 1/2.</text>
</comment>
<feature type="binding site" evidence="7">
    <location>
        <position position="121"/>
    </location>
    <ligand>
        <name>orotate</name>
        <dbReference type="ChEBI" id="CHEBI:30839"/>
    </ligand>
</feature>
<proteinExistence type="inferred from homology"/>
<evidence type="ECO:0000259" key="8">
    <source>
        <dbReference type="Pfam" id="PF00156"/>
    </source>
</evidence>
<dbReference type="PANTHER" id="PTHR19278:SF9">
    <property type="entry name" value="URIDINE 5'-MONOPHOSPHATE SYNTHASE"/>
    <property type="match status" value="1"/>
</dbReference>
<dbReference type="EMBL" id="CP118246">
    <property type="protein sequence ID" value="WDR02987.1"/>
    <property type="molecule type" value="Genomic_DNA"/>
</dbReference>
<dbReference type="InterPro" id="IPR000836">
    <property type="entry name" value="PRTase_dom"/>
</dbReference>
<dbReference type="Proteomes" id="UP001220530">
    <property type="component" value="Chromosome"/>
</dbReference>
<dbReference type="HAMAP" id="MF_01208">
    <property type="entry name" value="PyrE"/>
    <property type="match status" value="1"/>
</dbReference>
<organism evidence="9 10">
    <name type="scientific">Devosia algicola</name>
    <dbReference type="NCBI Taxonomy" id="3026418"/>
    <lineage>
        <taxon>Bacteria</taxon>
        <taxon>Pseudomonadati</taxon>
        <taxon>Pseudomonadota</taxon>
        <taxon>Alphaproteobacteria</taxon>
        <taxon>Hyphomicrobiales</taxon>
        <taxon>Devosiaceae</taxon>
        <taxon>Devosia</taxon>
    </lineage>
</organism>
<dbReference type="EC" id="2.4.2.10" evidence="2 7"/>
<comment type="similarity">
    <text evidence="7">Belongs to the purine/pyrimidine phosphoribosyltransferase family. PyrE subfamily.</text>
</comment>
<comment type="cofactor">
    <cofactor evidence="7">
        <name>Mg(2+)</name>
        <dbReference type="ChEBI" id="CHEBI:18420"/>
    </cofactor>
</comment>
<keyword evidence="10" id="KW-1185">Reference proteome</keyword>
<evidence type="ECO:0000256" key="3">
    <source>
        <dbReference type="ARBA" id="ARBA00022676"/>
    </source>
</evidence>
<dbReference type="NCBIfam" id="TIGR01367">
    <property type="entry name" value="pyrE_Therm"/>
    <property type="match status" value="1"/>
</dbReference>
<evidence type="ECO:0000313" key="10">
    <source>
        <dbReference type="Proteomes" id="UP001220530"/>
    </source>
</evidence>